<name>A0ABW8Q6Y2_9NEIS</name>
<evidence type="ECO:0000313" key="1">
    <source>
        <dbReference type="EMBL" id="MFK7642965.1"/>
    </source>
</evidence>
<proteinExistence type="predicted"/>
<gene>
    <name evidence="1" type="ORF">ACI43T_10810</name>
</gene>
<dbReference type="Proteomes" id="UP001621964">
    <property type="component" value="Unassembled WGS sequence"/>
</dbReference>
<reference evidence="1 2" key="1">
    <citation type="submission" date="2024-11" db="EMBL/GenBank/DDBJ databases">
        <authorList>
            <person name="Mikucki A.G."/>
            <person name="Kahler C.M."/>
        </authorList>
    </citation>
    <scope>NUCLEOTIDE SEQUENCE [LARGE SCALE GENOMIC DNA]</scope>
    <source>
        <strain evidence="1 2">EXNM717</strain>
    </source>
</reference>
<protein>
    <submittedName>
        <fullName evidence="1">Uncharacterized protein</fullName>
    </submittedName>
</protein>
<comment type="caution">
    <text evidence="1">The sequence shown here is derived from an EMBL/GenBank/DDBJ whole genome shotgun (WGS) entry which is preliminary data.</text>
</comment>
<dbReference type="RefSeq" id="WP_405387031.1">
    <property type="nucleotide sequence ID" value="NZ_JBJGEB010000014.1"/>
</dbReference>
<dbReference type="EMBL" id="JBJGEB010000014">
    <property type="protein sequence ID" value="MFK7642965.1"/>
    <property type="molecule type" value="Genomic_DNA"/>
</dbReference>
<sequence>MKIKRPSEMFSDGLFTVKSFMGNQFHSGHSDRAWKRTDIARFARLGGAGKGRLHGRGAA</sequence>
<organism evidence="1 2">
    <name type="scientific">Neisseria oralis</name>
    <dbReference type="NCBI Taxonomy" id="1107316"/>
    <lineage>
        <taxon>Bacteria</taxon>
        <taxon>Pseudomonadati</taxon>
        <taxon>Pseudomonadota</taxon>
        <taxon>Betaproteobacteria</taxon>
        <taxon>Neisseriales</taxon>
        <taxon>Neisseriaceae</taxon>
        <taxon>Neisseria</taxon>
    </lineage>
</organism>
<evidence type="ECO:0000313" key="2">
    <source>
        <dbReference type="Proteomes" id="UP001621964"/>
    </source>
</evidence>
<keyword evidence="2" id="KW-1185">Reference proteome</keyword>
<accession>A0ABW8Q6Y2</accession>